<dbReference type="Proteomes" id="UP000245383">
    <property type="component" value="Unassembled WGS sequence"/>
</dbReference>
<protein>
    <submittedName>
        <fullName evidence="1">Uncharacterized protein</fullName>
    </submittedName>
</protein>
<name>A0A2T9Y849_9FUNG</name>
<dbReference type="AlphaFoldDB" id="A0A2T9Y849"/>
<gene>
    <name evidence="1" type="ORF">BB561_005806</name>
</gene>
<keyword evidence="2" id="KW-1185">Reference proteome</keyword>
<proteinExistence type="predicted"/>
<reference evidence="1 2" key="1">
    <citation type="journal article" date="2018" name="MBio">
        <title>Comparative Genomics Reveals the Core Gene Toolbox for the Fungus-Insect Symbiosis.</title>
        <authorList>
            <person name="Wang Y."/>
            <person name="Stata M."/>
            <person name="Wang W."/>
            <person name="Stajich J.E."/>
            <person name="White M.M."/>
            <person name="Moncalvo J.M."/>
        </authorList>
    </citation>
    <scope>NUCLEOTIDE SEQUENCE [LARGE SCALE GENOMIC DNA]</scope>
    <source>
        <strain evidence="1 2">SWE-8-4</strain>
    </source>
</reference>
<organism evidence="1 2">
    <name type="scientific">Smittium simulii</name>
    <dbReference type="NCBI Taxonomy" id="133385"/>
    <lineage>
        <taxon>Eukaryota</taxon>
        <taxon>Fungi</taxon>
        <taxon>Fungi incertae sedis</taxon>
        <taxon>Zoopagomycota</taxon>
        <taxon>Kickxellomycotina</taxon>
        <taxon>Harpellomycetes</taxon>
        <taxon>Harpellales</taxon>
        <taxon>Legeriomycetaceae</taxon>
        <taxon>Smittium</taxon>
    </lineage>
</organism>
<accession>A0A2T9Y849</accession>
<dbReference type="EMBL" id="MBFR01000378">
    <property type="protein sequence ID" value="PVU88521.1"/>
    <property type="molecule type" value="Genomic_DNA"/>
</dbReference>
<evidence type="ECO:0000313" key="1">
    <source>
        <dbReference type="EMBL" id="PVU88521.1"/>
    </source>
</evidence>
<comment type="caution">
    <text evidence="1">The sequence shown here is derived from an EMBL/GenBank/DDBJ whole genome shotgun (WGS) entry which is preliminary data.</text>
</comment>
<evidence type="ECO:0000313" key="2">
    <source>
        <dbReference type="Proteomes" id="UP000245383"/>
    </source>
</evidence>
<sequence length="185" mass="21367">MYVPDDPFSVDLEQNLYIGENVFPITNNTISVESINKFKTIIKTGSSNKIEKRFYWLVGLFIGVTLAKEPLDVLSNETRKVVKRDQINTLDTIINSVHPDSYKTGFVNESHEDFFVRFLIDHYMTDFIKVEKRQYLNIYYDSLPANGTFSIEYYSSTKADTVSQFQNDSKCQVLTISDNSNDYSC</sequence>